<reference evidence="2" key="1">
    <citation type="journal article" date="2020" name="Phytopathology">
        <title>Genome sequence of the chestnut blight fungus Cryphonectria parasitica EP155: A fundamental resource for an archetypical invasive plant pathogen.</title>
        <authorList>
            <person name="Crouch J.A."/>
            <person name="Dawe A."/>
            <person name="Aerts A."/>
            <person name="Barry K."/>
            <person name="Churchill A.C.L."/>
            <person name="Grimwood J."/>
            <person name="Hillman B."/>
            <person name="Milgroom M.G."/>
            <person name="Pangilinan J."/>
            <person name="Smith M."/>
            <person name="Salamov A."/>
            <person name="Schmutz J."/>
            <person name="Yadav J."/>
            <person name="Grigoriev I.V."/>
            <person name="Nuss D."/>
        </authorList>
    </citation>
    <scope>NUCLEOTIDE SEQUENCE</scope>
    <source>
        <strain evidence="2">EP155</strain>
    </source>
</reference>
<gene>
    <name evidence="2" type="ORF">M406DRAFT_66954</name>
</gene>
<sequence>MSSFAMSALPPVAFGGPFPSLSYDSPSQSAITSRPPRPSVSRPKSSEDSTMSPIRRVWSSPVEGLRRVRSNKSTSSADEAQGSDMSRVRLRVLRLKDGGSRFFRKLSLSRRTSSDSIETVSSAECKPERHVSFFLPNSAVLPESPRTRNAKLRERCATPDVIQEDRRDMDSDDDDDDDNRSILYHRRRGDDSIFEMSEEYRRASEYYALSFLWF</sequence>
<feature type="region of interest" description="Disordered" evidence="1">
    <location>
        <begin position="157"/>
        <end position="181"/>
    </location>
</feature>
<organism evidence="2 3">
    <name type="scientific">Cryphonectria parasitica (strain ATCC 38755 / EP155)</name>
    <dbReference type="NCBI Taxonomy" id="660469"/>
    <lineage>
        <taxon>Eukaryota</taxon>
        <taxon>Fungi</taxon>
        <taxon>Dikarya</taxon>
        <taxon>Ascomycota</taxon>
        <taxon>Pezizomycotina</taxon>
        <taxon>Sordariomycetes</taxon>
        <taxon>Sordariomycetidae</taxon>
        <taxon>Diaporthales</taxon>
        <taxon>Cryphonectriaceae</taxon>
        <taxon>Cryphonectria-Endothia species complex</taxon>
        <taxon>Cryphonectria</taxon>
    </lineage>
</organism>
<proteinExistence type="predicted"/>
<dbReference type="AlphaFoldDB" id="A0A9P4YCH5"/>
<dbReference type="RefSeq" id="XP_040781519.1">
    <property type="nucleotide sequence ID" value="XM_040925028.1"/>
</dbReference>
<dbReference type="Proteomes" id="UP000803844">
    <property type="component" value="Unassembled WGS sequence"/>
</dbReference>
<keyword evidence="3" id="KW-1185">Reference proteome</keyword>
<evidence type="ECO:0000313" key="2">
    <source>
        <dbReference type="EMBL" id="KAF3770558.1"/>
    </source>
</evidence>
<evidence type="ECO:0000313" key="3">
    <source>
        <dbReference type="Proteomes" id="UP000803844"/>
    </source>
</evidence>
<feature type="region of interest" description="Disordered" evidence="1">
    <location>
        <begin position="17"/>
        <end position="84"/>
    </location>
</feature>
<accession>A0A9P4YCH5</accession>
<dbReference type="GeneID" id="63842157"/>
<dbReference type="EMBL" id="MU032344">
    <property type="protein sequence ID" value="KAF3770558.1"/>
    <property type="molecule type" value="Genomic_DNA"/>
</dbReference>
<protein>
    <submittedName>
        <fullName evidence="2">Uncharacterized protein</fullName>
    </submittedName>
</protein>
<evidence type="ECO:0000256" key="1">
    <source>
        <dbReference type="SAM" id="MobiDB-lite"/>
    </source>
</evidence>
<name>A0A9P4YCH5_CRYP1</name>
<feature type="compositionally biased region" description="Basic and acidic residues" evidence="1">
    <location>
        <begin position="157"/>
        <end position="169"/>
    </location>
</feature>
<feature type="compositionally biased region" description="Polar residues" evidence="1">
    <location>
        <begin position="22"/>
        <end position="32"/>
    </location>
</feature>
<comment type="caution">
    <text evidence="2">The sequence shown here is derived from an EMBL/GenBank/DDBJ whole genome shotgun (WGS) entry which is preliminary data.</text>
</comment>